<reference evidence="8 9" key="1">
    <citation type="submission" date="2015-06" db="EMBL/GenBank/DDBJ databases">
        <title>Improved classification and identification of acetic acid bacteria using matrix-assisted laser desorption/ionization time-of-flight mass spectrometry; Gluconobacter nephelii and Gluconobacter uchimurae are later heterotypic synonyms of Gluconobacter japonicus and Gluconobacter oxydans, respectively.</title>
        <authorList>
            <person name="Li L."/>
            <person name="Cleenwerck I."/>
            <person name="De Vuyst L."/>
            <person name="Vandamme P."/>
        </authorList>
    </citation>
    <scope>NUCLEOTIDE SEQUENCE [LARGE SCALE GENOMIC DNA]</scope>
    <source>
        <strain evidence="8 9">LMG 1699</strain>
    </source>
</reference>
<feature type="transmembrane region" description="Helical" evidence="6">
    <location>
        <begin position="381"/>
        <end position="401"/>
    </location>
</feature>
<dbReference type="InterPro" id="IPR036259">
    <property type="entry name" value="MFS_trans_sf"/>
</dbReference>
<keyword evidence="2" id="KW-0813">Transport</keyword>
<evidence type="ECO:0000259" key="7">
    <source>
        <dbReference type="PROSITE" id="PS50850"/>
    </source>
</evidence>
<dbReference type="PROSITE" id="PS50850">
    <property type="entry name" value="MFS"/>
    <property type="match status" value="1"/>
</dbReference>
<evidence type="ECO:0000256" key="2">
    <source>
        <dbReference type="ARBA" id="ARBA00022448"/>
    </source>
</evidence>
<dbReference type="InterPro" id="IPR011701">
    <property type="entry name" value="MFS"/>
</dbReference>
<dbReference type="OrthoDB" id="9773957at2"/>
<keyword evidence="3 6" id="KW-0812">Transmembrane</keyword>
<feature type="transmembrane region" description="Helical" evidence="6">
    <location>
        <begin position="24"/>
        <end position="42"/>
    </location>
</feature>
<keyword evidence="4 6" id="KW-1133">Transmembrane helix</keyword>
<dbReference type="EMBL" id="LHZX01000269">
    <property type="protein sequence ID" value="KXV69712.1"/>
    <property type="molecule type" value="Genomic_DNA"/>
</dbReference>
<comment type="caution">
    <text evidence="8">The sequence shown here is derived from an EMBL/GenBank/DDBJ whole genome shotgun (WGS) entry which is preliminary data.</text>
</comment>
<evidence type="ECO:0000256" key="3">
    <source>
        <dbReference type="ARBA" id="ARBA00022692"/>
    </source>
</evidence>
<dbReference type="FunFam" id="1.20.1250.20:FF:000018">
    <property type="entry name" value="MFS transporter permease"/>
    <property type="match status" value="1"/>
</dbReference>
<dbReference type="GO" id="GO:0022857">
    <property type="term" value="F:transmembrane transporter activity"/>
    <property type="evidence" value="ECO:0007669"/>
    <property type="project" value="InterPro"/>
</dbReference>
<feature type="transmembrane region" description="Helical" evidence="6">
    <location>
        <begin position="255"/>
        <end position="277"/>
    </location>
</feature>
<proteinExistence type="predicted"/>
<comment type="subcellular location">
    <subcellularLocation>
        <location evidence="1">Membrane</location>
        <topology evidence="1">Multi-pass membrane protein</topology>
    </subcellularLocation>
</comment>
<feature type="transmembrane region" description="Helical" evidence="6">
    <location>
        <begin position="191"/>
        <end position="213"/>
    </location>
</feature>
<dbReference type="InterPro" id="IPR020846">
    <property type="entry name" value="MFS_dom"/>
</dbReference>
<dbReference type="CDD" id="cd17319">
    <property type="entry name" value="MFS_ExuT_GudP_like"/>
    <property type="match status" value="1"/>
</dbReference>
<dbReference type="Gene3D" id="1.20.1250.20">
    <property type="entry name" value="MFS general substrate transporter like domains"/>
    <property type="match status" value="2"/>
</dbReference>
<feature type="transmembrane region" description="Helical" evidence="6">
    <location>
        <begin position="346"/>
        <end position="369"/>
    </location>
</feature>
<dbReference type="AlphaFoldDB" id="A0A149UP67"/>
<dbReference type="GO" id="GO:0016020">
    <property type="term" value="C:membrane"/>
    <property type="evidence" value="ECO:0007669"/>
    <property type="project" value="UniProtKB-SubCell"/>
</dbReference>
<evidence type="ECO:0000313" key="8">
    <source>
        <dbReference type="EMBL" id="KXV69712.1"/>
    </source>
</evidence>
<accession>A0A149UP67</accession>
<dbReference type="RefSeq" id="WP_156478062.1">
    <property type="nucleotide sequence ID" value="NZ_JBDNRO010000002.1"/>
</dbReference>
<feature type="transmembrane region" description="Helical" evidence="6">
    <location>
        <begin position="413"/>
        <end position="432"/>
    </location>
</feature>
<organism evidence="8 9">
    <name type="scientific">Acetobacter malorum</name>
    <dbReference type="NCBI Taxonomy" id="178901"/>
    <lineage>
        <taxon>Bacteria</taxon>
        <taxon>Pseudomonadati</taxon>
        <taxon>Pseudomonadota</taxon>
        <taxon>Alphaproteobacteria</taxon>
        <taxon>Acetobacterales</taxon>
        <taxon>Acetobacteraceae</taxon>
        <taxon>Acetobacter</taxon>
    </lineage>
</organism>
<evidence type="ECO:0000256" key="1">
    <source>
        <dbReference type="ARBA" id="ARBA00004141"/>
    </source>
</evidence>
<dbReference type="PANTHER" id="PTHR43791:SF36">
    <property type="entry name" value="TRANSPORTER, PUTATIVE (AFU_ORTHOLOGUE AFUA_6G08340)-RELATED"/>
    <property type="match status" value="1"/>
</dbReference>
<feature type="domain" description="Major facilitator superfamily (MFS) profile" evidence="7">
    <location>
        <begin position="32"/>
        <end position="437"/>
    </location>
</feature>
<dbReference type="Proteomes" id="UP000075377">
    <property type="component" value="Unassembled WGS sequence"/>
</dbReference>
<gene>
    <name evidence="8" type="ORF">AD951_05415</name>
</gene>
<feature type="transmembrane region" description="Helical" evidence="6">
    <location>
        <begin position="323"/>
        <end position="340"/>
    </location>
</feature>
<sequence>MTSSPYLVCSPPRVSLPEKSVTKLYRKVGIRILLLLSFTYLMDSLDRLNIGYAKHQISERIYLSVQDYGFIAGIFFAGYILFEIPAILWMRQQGARKTFARITFLWGLTSSCMCFVHNVFEFSILRFFLGVFEAGFAPACLFYLATWYPRKRMAKVVSLEQIMGPLAGIMSGPISGFILDKMDMVSGVDGWRWMFFLEGLPSIALAIAIFITLPEGPRDARWLCPEEKDYLIQNASNSHSLSHDGFNDVILDTRIWLLGIVFLCIISGIYTVGFWVPHIIRETGISTNLSVGILSAIPYIVTVPLMLFWSGNADRCGERVKHVFYPLALSAVLFLIFGSINHMQTAVSIVFMALATATLYAAYGVFLAIPSDILKGKGAATGYAVINMIGLLGGFLSPYLISTMENWTGSIHYGLFLIGIIMLAGATLLLIYKKRLRSEFLPT</sequence>
<name>A0A149UP67_9PROT</name>
<feature type="transmembrane region" description="Helical" evidence="6">
    <location>
        <begin position="68"/>
        <end position="90"/>
    </location>
</feature>
<feature type="transmembrane region" description="Helical" evidence="6">
    <location>
        <begin position="289"/>
        <end position="311"/>
    </location>
</feature>
<dbReference type="SUPFAM" id="SSF103473">
    <property type="entry name" value="MFS general substrate transporter"/>
    <property type="match status" value="1"/>
</dbReference>
<dbReference type="PATRIC" id="fig|178901.14.peg.427"/>
<evidence type="ECO:0000256" key="6">
    <source>
        <dbReference type="SAM" id="Phobius"/>
    </source>
</evidence>
<feature type="transmembrane region" description="Helical" evidence="6">
    <location>
        <begin position="102"/>
        <end position="120"/>
    </location>
</feature>
<dbReference type="PANTHER" id="PTHR43791">
    <property type="entry name" value="PERMEASE-RELATED"/>
    <property type="match status" value="1"/>
</dbReference>
<dbReference type="Pfam" id="PF07690">
    <property type="entry name" value="MFS_1"/>
    <property type="match status" value="1"/>
</dbReference>
<evidence type="ECO:0000313" key="9">
    <source>
        <dbReference type="Proteomes" id="UP000075377"/>
    </source>
</evidence>
<evidence type="ECO:0000256" key="5">
    <source>
        <dbReference type="ARBA" id="ARBA00023136"/>
    </source>
</evidence>
<evidence type="ECO:0000256" key="4">
    <source>
        <dbReference type="ARBA" id="ARBA00022989"/>
    </source>
</evidence>
<protein>
    <recommendedName>
        <fullName evidence="7">Major facilitator superfamily (MFS) profile domain-containing protein</fullName>
    </recommendedName>
</protein>
<keyword evidence="5 6" id="KW-0472">Membrane</keyword>
<feature type="transmembrane region" description="Helical" evidence="6">
    <location>
        <begin position="126"/>
        <end position="145"/>
    </location>
</feature>